<dbReference type="PANTHER" id="PTHR18966">
    <property type="entry name" value="IONOTROPIC GLUTAMATE RECEPTOR"/>
    <property type="match status" value="1"/>
</dbReference>
<proteinExistence type="inferred from homology"/>
<dbReference type="InterPro" id="IPR019594">
    <property type="entry name" value="Glu/Gly-bd"/>
</dbReference>
<comment type="similarity">
    <text evidence="2">Belongs to the glutamate-gated ion channel (TC 1.A.10.1) family.</text>
</comment>
<dbReference type="SUPFAM" id="SSF53850">
    <property type="entry name" value="Periplasmic binding protein-like II"/>
    <property type="match status" value="1"/>
</dbReference>
<feature type="signal peptide" evidence="15">
    <location>
        <begin position="1"/>
        <end position="26"/>
    </location>
</feature>
<dbReference type="Gene3D" id="3.40.50.2300">
    <property type="match status" value="2"/>
</dbReference>
<keyword evidence="15" id="KW-0732">Signal</keyword>
<evidence type="ECO:0000256" key="13">
    <source>
        <dbReference type="SAM" id="MobiDB-lite"/>
    </source>
</evidence>
<evidence type="ECO:0000256" key="4">
    <source>
        <dbReference type="ARBA" id="ARBA00022475"/>
    </source>
</evidence>
<evidence type="ECO:0000256" key="3">
    <source>
        <dbReference type="ARBA" id="ARBA00022448"/>
    </source>
</evidence>
<evidence type="ECO:0000256" key="12">
    <source>
        <dbReference type="ARBA" id="ARBA00023303"/>
    </source>
</evidence>
<feature type="domain" description="Ionotropic glutamate receptor C-terminal" evidence="16">
    <location>
        <begin position="430"/>
        <end position="828"/>
    </location>
</feature>
<evidence type="ECO:0000256" key="9">
    <source>
        <dbReference type="ARBA" id="ARBA00023170"/>
    </source>
</evidence>
<dbReference type="Gene3D" id="1.10.287.70">
    <property type="match status" value="1"/>
</dbReference>
<dbReference type="Pfam" id="PF00060">
    <property type="entry name" value="Lig_chan"/>
    <property type="match status" value="1"/>
</dbReference>
<evidence type="ECO:0000256" key="14">
    <source>
        <dbReference type="SAM" id="Phobius"/>
    </source>
</evidence>
<feature type="transmembrane region" description="Helical" evidence="14">
    <location>
        <begin position="629"/>
        <end position="652"/>
    </location>
</feature>
<dbReference type="Gene3D" id="3.40.190.10">
    <property type="entry name" value="Periplasmic binding protein-like II"/>
    <property type="match status" value="3"/>
</dbReference>
<name>A0ABM1NJH6_NICVS</name>
<feature type="domain" description="Ionotropic glutamate receptor L-glutamate and glycine-binding" evidence="17">
    <location>
        <begin position="440"/>
        <end position="499"/>
    </location>
</feature>
<evidence type="ECO:0000256" key="7">
    <source>
        <dbReference type="ARBA" id="ARBA00023065"/>
    </source>
</evidence>
<dbReference type="SMART" id="SM00079">
    <property type="entry name" value="PBPe"/>
    <property type="match status" value="1"/>
</dbReference>
<reference evidence="19" key="1">
    <citation type="submission" date="2025-08" db="UniProtKB">
        <authorList>
            <consortium name="RefSeq"/>
        </authorList>
    </citation>
    <scope>IDENTIFICATION</scope>
</reference>
<keyword evidence="3" id="KW-0813">Transport</keyword>
<organism evidence="18 19">
    <name type="scientific">Nicrophorus vespilloides</name>
    <name type="common">Boreal carrion beetle</name>
    <dbReference type="NCBI Taxonomy" id="110193"/>
    <lineage>
        <taxon>Eukaryota</taxon>
        <taxon>Metazoa</taxon>
        <taxon>Ecdysozoa</taxon>
        <taxon>Arthropoda</taxon>
        <taxon>Hexapoda</taxon>
        <taxon>Insecta</taxon>
        <taxon>Pterygota</taxon>
        <taxon>Neoptera</taxon>
        <taxon>Endopterygota</taxon>
        <taxon>Coleoptera</taxon>
        <taxon>Polyphaga</taxon>
        <taxon>Staphyliniformia</taxon>
        <taxon>Silphidae</taxon>
        <taxon>Nicrophorinae</taxon>
        <taxon>Nicrophorus</taxon>
    </lineage>
</organism>
<evidence type="ECO:0000256" key="11">
    <source>
        <dbReference type="ARBA" id="ARBA00023286"/>
    </source>
</evidence>
<dbReference type="CDD" id="cd13717">
    <property type="entry name" value="PBP2_iGluR_putative"/>
    <property type="match status" value="1"/>
</dbReference>
<keyword evidence="11" id="KW-1071">Ligand-gated ion channel</keyword>
<evidence type="ECO:0000256" key="1">
    <source>
        <dbReference type="ARBA" id="ARBA00004651"/>
    </source>
</evidence>
<evidence type="ECO:0000256" key="15">
    <source>
        <dbReference type="SAM" id="SignalP"/>
    </source>
</evidence>
<evidence type="ECO:0000256" key="10">
    <source>
        <dbReference type="ARBA" id="ARBA00023180"/>
    </source>
</evidence>
<dbReference type="RefSeq" id="XP_017786976.1">
    <property type="nucleotide sequence ID" value="XM_017931487.1"/>
</dbReference>
<gene>
    <name evidence="19" type="primary">LOC108569798</name>
</gene>
<evidence type="ECO:0000313" key="19">
    <source>
        <dbReference type="RefSeq" id="XP_017786976.1"/>
    </source>
</evidence>
<keyword evidence="18" id="KW-1185">Reference proteome</keyword>
<keyword evidence="8 14" id="KW-0472">Membrane</keyword>
<evidence type="ECO:0000259" key="17">
    <source>
        <dbReference type="SMART" id="SM00918"/>
    </source>
</evidence>
<keyword evidence="7" id="KW-0406">Ion transport</keyword>
<evidence type="ECO:0000256" key="2">
    <source>
        <dbReference type="ARBA" id="ARBA00008685"/>
    </source>
</evidence>
<keyword evidence="6 14" id="KW-1133">Transmembrane helix</keyword>
<dbReference type="InterPro" id="IPR001320">
    <property type="entry name" value="Iontro_rcpt_C"/>
</dbReference>
<sequence>MHGRTKMRKIHVAFAFLLCFINSIRAQTTQNINVLFVNEEGNLVAEKAVDVALDYVKRNTKLGVKVDMERVVGNRTDAKGLLDSLCKTYNDMLDSKKQPNVVLDLTMTGLASETVKSFTAALGLPTISGSFGQQGDLRQWRNIDQNQQQYLIQIMPPADVIPEIIRSIVLNQNISNAAILYDESFVMDHKFKSLLQNVATRHVIAPISPDNQKDQLMNLRKLDIVNFFVLGSLNNIKRVLDAADGVSFFNRKYAWHAITQDKGDIKCVCRNATVMFAKPTLDNQYQDRNGLIRTSYQLNADPEIAASFYFDLALHTFLTIKDIISEGAWPGNMSYITCDDYNGKNTPERPTIDIKKYFNKENSETPVYGPLKIISNGLSSMEFSMQLSAVGIREGSSDKSVQLGSWKAGFNNNLTLLNPQSMTNYTADVVYRVVTVLQQPFIFKDEKAPKKFSGYCIDLIDQIAEILKFDYEIVPVQDGKFGNMDEKGNWNGIVKELIDKKADIGLGSMSVMAERENVIDFTVPYYDLVGITILMKLPKTPTSLFKFLTVLENDVWLCILAAYFFTSFLMWVFDRWSPYSYQNNREKYKDDEEKREFNLKECLWFCMTSLTPQGGGEAPKNLSGRLVAATWWLFGFIIIASYTANLAAFLTVSRLDTPVESLDDLSKQYKIQYAPLNGSSAMTYFERMADIELRFYEIWKDMSLNDSLTDVERAKLAVWDYPVSDKYTKMWQAMKEATLPNTLDEAVKRVRESRSSSEGFAFLGDATDIKYLTLTNCDLQMVGEEFSRKPYAIAVQQGSPLRDQFNTAILQLLNKRQLERFKEKWWTNNPKAIKCEKQDDQSDGISIQNIGGVFIVIFVGIGLACITLAFEYWWYKYRKGSKVIAVQEAQQTRPPKNLPRDDFKQNKLYPRSRF</sequence>
<dbReference type="SUPFAM" id="SSF53822">
    <property type="entry name" value="Periplasmic binding protein-like I"/>
    <property type="match status" value="1"/>
</dbReference>
<evidence type="ECO:0000259" key="16">
    <source>
        <dbReference type="SMART" id="SM00079"/>
    </source>
</evidence>
<dbReference type="GeneID" id="108569798"/>
<feature type="chain" id="PRO_5045664611" evidence="15">
    <location>
        <begin position="27"/>
        <end position="914"/>
    </location>
</feature>
<dbReference type="InterPro" id="IPR001508">
    <property type="entry name" value="Iono_Glu_rcpt_met"/>
</dbReference>
<dbReference type="PRINTS" id="PR00177">
    <property type="entry name" value="NMDARECEPTOR"/>
</dbReference>
<comment type="subcellular location">
    <subcellularLocation>
        <location evidence="1">Cell membrane</location>
        <topology evidence="1">Multi-pass membrane protein</topology>
    </subcellularLocation>
</comment>
<evidence type="ECO:0000256" key="8">
    <source>
        <dbReference type="ARBA" id="ARBA00023136"/>
    </source>
</evidence>
<evidence type="ECO:0000256" key="6">
    <source>
        <dbReference type="ARBA" id="ARBA00022989"/>
    </source>
</evidence>
<protein>
    <submittedName>
        <fullName evidence="19">Ionotropic receptor 25a</fullName>
    </submittedName>
</protein>
<evidence type="ECO:0000313" key="18">
    <source>
        <dbReference type="Proteomes" id="UP000695000"/>
    </source>
</evidence>
<dbReference type="Proteomes" id="UP000695000">
    <property type="component" value="Unplaced"/>
</dbReference>
<keyword evidence="12" id="KW-0407">Ion channel</keyword>
<dbReference type="InterPro" id="IPR028082">
    <property type="entry name" value="Peripla_BP_I"/>
</dbReference>
<keyword evidence="9 19" id="KW-0675">Receptor</keyword>
<dbReference type="Pfam" id="PF10613">
    <property type="entry name" value="Lig_chan-Glu_bd"/>
    <property type="match status" value="1"/>
</dbReference>
<feature type="transmembrane region" description="Helical" evidence="14">
    <location>
        <begin position="850"/>
        <end position="874"/>
    </location>
</feature>
<feature type="region of interest" description="Disordered" evidence="13">
    <location>
        <begin position="889"/>
        <end position="914"/>
    </location>
</feature>
<dbReference type="SUPFAM" id="SSF81324">
    <property type="entry name" value="Voltage-gated potassium channels"/>
    <property type="match status" value="1"/>
</dbReference>
<feature type="transmembrane region" description="Helical" evidence="14">
    <location>
        <begin position="554"/>
        <end position="573"/>
    </location>
</feature>
<dbReference type="SMART" id="SM00918">
    <property type="entry name" value="Lig_chan-Glu_bd"/>
    <property type="match status" value="1"/>
</dbReference>
<accession>A0ABM1NJH6</accession>
<keyword evidence="10" id="KW-0325">Glycoprotein</keyword>
<dbReference type="InterPro" id="IPR015683">
    <property type="entry name" value="Ionotropic_Glu_rcpt"/>
</dbReference>
<keyword evidence="5 14" id="KW-0812">Transmembrane</keyword>
<evidence type="ECO:0000256" key="5">
    <source>
        <dbReference type="ARBA" id="ARBA00022692"/>
    </source>
</evidence>
<keyword evidence="4" id="KW-1003">Cell membrane</keyword>